<keyword evidence="7" id="KW-1185">Reference proteome</keyword>
<keyword evidence="2" id="KW-0812">Transmembrane</keyword>
<dbReference type="Proteomes" id="UP000294937">
    <property type="component" value="Unassembled WGS sequence"/>
</dbReference>
<dbReference type="AlphaFoldDB" id="A0A4R3L5D8"/>
<protein>
    <submittedName>
        <fullName evidence="6">Uncharacterized membrane protein YkvA (DUF1232 family)</fullName>
    </submittedName>
</protein>
<sequence>MTNSKNKLLPRVLRVLGPLRKKSLTQEGSEKIVHGFNKKVKLVGGMTSFISKLRVCYNYFRSPNTSKVKKSFVGAALLYFIIPTDVIADWIPVVGYLDDLTATLFIWKILAKELEKFESKGE</sequence>
<reference evidence="6 7" key="1">
    <citation type="submission" date="2019-03" db="EMBL/GenBank/DDBJ databases">
        <title>Genomic Encyclopedia of Type Strains, Phase IV (KMG-IV): sequencing the most valuable type-strain genomes for metagenomic binning, comparative biology and taxonomic classification.</title>
        <authorList>
            <person name="Goeker M."/>
        </authorList>
    </citation>
    <scope>NUCLEOTIDE SEQUENCE [LARGE SCALE GENOMIC DNA]</scope>
    <source>
        <strain evidence="6 7">DSM 45707</strain>
    </source>
</reference>
<evidence type="ECO:0000313" key="6">
    <source>
        <dbReference type="EMBL" id="TCS95011.1"/>
    </source>
</evidence>
<evidence type="ECO:0000259" key="5">
    <source>
        <dbReference type="Pfam" id="PF06803"/>
    </source>
</evidence>
<name>A0A4R3L5D8_9BACL</name>
<proteinExistence type="predicted"/>
<dbReference type="EMBL" id="SMAG01000003">
    <property type="protein sequence ID" value="TCS95011.1"/>
    <property type="molecule type" value="Genomic_DNA"/>
</dbReference>
<organism evidence="6 7">
    <name type="scientific">Hazenella coriacea</name>
    <dbReference type="NCBI Taxonomy" id="1179467"/>
    <lineage>
        <taxon>Bacteria</taxon>
        <taxon>Bacillati</taxon>
        <taxon>Bacillota</taxon>
        <taxon>Bacilli</taxon>
        <taxon>Bacillales</taxon>
        <taxon>Thermoactinomycetaceae</taxon>
        <taxon>Hazenella</taxon>
    </lineage>
</organism>
<evidence type="ECO:0000256" key="1">
    <source>
        <dbReference type="ARBA" id="ARBA00004127"/>
    </source>
</evidence>
<dbReference type="InterPro" id="IPR010652">
    <property type="entry name" value="DUF1232"/>
</dbReference>
<feature type="domain" description="DUF1232" evidence="5">
    <location>
        <begin position="70"/>
        <end position="104"/>
    </location>
</feature>
<keyword evidence="4" id="KW-0472">Membrane</keyword>
<comment type="caution">
    <text evidence="6">The sequence shown here is derived from an EMBL/GenBank/DDBJ whole genome shotgun (WGS) entry which is preliminary data.</text>
</comment>
<accession>A0A4R3L5D8</accession>
<evidence type="ECO:0000256" key="4">
    <source>
        <dbReference type="ARBA" id="ARBA00023136"/>
    </source>
</evidence>
<evidence type="ECO:0000256" key="2">
    <source>
        <dbReference type="ARBA" id="ARBA00022692"/>
    </source>
</evidence>
<dbReference type="GO" id="GO:0012505">
    <property type="term" value="C:endomembrane system"/>
    <property type="evidence" value="ECO:0007669"/>
    <property type="project" value="UniProtKB-SubCell"/>
</dbReference>
<dbReference type="Pfam" id="PF06803">
    <property type="entry name" value="DUF1232"/>
    <property type="match status" value="1"/>
</dbReference>
<gene>
    <name evidence="6" type="ORF">EDD58_103436</name>
</gene>
<comment type="subcellular location">
    <subcellularLocation>
        <location evidence="1">Endomembrane system</location>
        <topology evidence="1">Multi-pass membrane protein</topology>
    </subcellularLocation>
</comment>
<evidence type="ECO:0000256" key="3">
    <source>
        <dbReference type="ARBA" id="ARBA00022989"/>
    </source>
</evidence>
<dbReference type="OrthoDB" id="9793277at2"/>
<evidence type="ECO:0000313" key="7">
    <source>
        <dbReference type="Proteomes" id="UP000294937"/>
    </source>
</evidence>
<keyword evidence="3" id="KW-1133">Transmembrane helix</keyword>
<dbReference type="RefSeq" id="WP_131924372.1">
    <property type="nucleotide sequence ID" value="NZ_SMAG01000003.1"/>
</dbReference>